<comment type="caution">
    <text evidence="1">The sequence shown here is derived from an EMBL/GenBank/DDBJ whole genome shotgun (WGS) entry which is preliminary data.</text>
</comment>
<protein>
    <recommendedName>
        <fullName evidence="3">Glycosyl transferases group 1</fullName>
    </recommendedName>
</protein>
<evidence type="ECO:0008006" key="3">
    <source>
        <dbReference type="Google" id="ProtNLM"/>
    </source>
</evidence>
<gene>
    <name evidence="1" type="ORF">WY13_02341</name>
</gene>
<dbReference type="Proteomes" id="UP000077407">
    <property type="component" value="Unassembled WGS sequence"/>
</dbReference>
<evidence type="ECO:0000313" key="2">
    <source>
        <dbReference type="Proteomes" id="UP000077407"/>
    </source>
</evidence>
<dbReference type="EMBL" id="LITT01000023">
    <property type="protein sequence ID" value="OAA86946.1"/>
    <property type="molecule type" value="Genomic_DNA"/>
</dbReference>
<name>A0A162L0U1_9CLOT</name>
<proteinExistence type="predicted"/>
<dbReference type="AlphaFoldDB" id="A0A162L0U1"/>
<sequence length="497" mass="58597">MYRKEKDKKVGDIISKLKNTSITAIKKNNYEKALAAISACANILYEYNQVYEDDELEQMLLQIGKQIIKCDSQIYNQLKNSNTVLFYDSFGMDLRGHVIVYTKAIVKNGYHLVYVTNEKARDNQPNLKRELEGYDVDWIYINMNKSYLEWITSLFYIFEKNKPQNAFFYTTPFDVAGTVVFDRLENYVYRYLIDLTDHAFWLGKYAADLFIGSRDLAASISFFHRNIEKDKLAMLDVNLYVNCNMKLGPMPFDVDKNKFIFSGGSLYKTLGDPDNKFYAIVEHVLVNNPDIFYVYAGFGDDSQLKNLQYKFKGRVYHLPERTDFYQIMERCIIYLNTYPMFGGLMMRYAANAGKIPITLRHNNDADGLLFDQNDREIQYDDFDTLVKDLDHLLNDKEYLNTREKKLNGAIMTEECFVRNIGLLIKEKRTEYCYHIQEVDTADFRDEYRRRYDCKYGFEHAIAKSINRSLIISFPKFFLKKFVSKLKIKFTERKIKDD</sequence>
<organism evidence="1 2">
    <name type="scientific">Clostridium ljungdahlii</name>
    <dbReference type="NCBI Taxonomy" id="1538"/>
    <lineage>
        <taxon>Bacteria</taxon>
        <taxon>Bacillati</taxon>
        <taxon>Bacillota</taxon>
        <taxon>Clostridia</taxon>
        <taxon>Eubacteriales</taxon>
        <taxon>Clostridiaceae</taxon>
        <taxon>Clostridium</taxon>
    </lineage>
</organism>
<evidence type="ECO:0000313" key="1">
    <source>
        <dbReference type="EMBL" id="OAA86946.1"/>
    </source>
</evidence>
<dbReference type="RefSeq" id="WP_063555759.1">
    <property type="nucleotide sequence ID" value="NZ_LITT01000023.1"/>
</dbReference>
<dbReference type="PATRIC" id="fig|1538.10.peg.1944"/>
<accession>A0A162L0U1</accession>
<dbReference type="OrthoDB" id="973857at2"/>
<reference evidence="1 2" key="1">
    <citation type="journal article" date="2015" name="Biotechnol. Bioeng.">
        <title>Genome sequence and phenotypic characterization of Caulobacter segnis.</title>
        <authorList>
            <person name="Patel S."/>
            <person name="Fletcher B."/>
            <person name="Scott D.C."/>
            <person name="Ely B."/>
        </authorList>
    </citation>
    <scope>NUCLEOTIDE SEQUENCE [LARGE SCALE GENOMIC DNA]</scope>
    <source>
        <strain evidence="1 2">ERI-2</strain>
    </source>
</reference>